<gene>
    <name evidence="1" type="ORF">HALOF300_04783</name>
</gene>
<evidence type="ECO:0000313" key="1">
    <source>
        <dbReference type="EMBL" id="VZO40082.1"/>
    </source>
</evidence>
<dbReference type="RefSeq" id="WP_156743367.1">
    <property type="nucleotide sequence ID" value="NZ_CACRYJ010000067.1"/>
</dbReference>
<reference evidence="1 2" key="1">
    <citation type="submission" date="2019-11" db="EMBL/GenBank/DDBJ databases">
        <authorList>
            <person name="Criscuolo A."/>
        </authorList>
    </citation>
    <scope>NUCLEOTIDE SEQUENCE [LARGE SCALE GENOMIC DNA]</scope>
    <source>
        <strain evidence="1">CIP111667</strain>
    </source>
</reference>
<organism evidence="1 2">
    <name type="scientific">Occultella aeris</name>
    <dbReference type="NCBI Taxonomy" id="2761496"/>
    <lineage>
        <taxon>Bacteria</taxon>
        <taxon>Bacillati</taxon>
        <taxon>Actinomycetota</taxon>
        <taxon>Actinomycetes</taxon>
        <taxon>Micrococcales</taxon>
        <taxon>Ruaniaceae</taxon>
        <taxon>Occultella</taxon>
    </lineage>
</organism>
<dbReference type="GO" id="GO:0016491">
    <property type="term" value="F:oxidoreductase activity"/>
    <property type="evidence" value="ECO:0007669"/>
    <property type="project" value="InterPro"/>
</dbReference>
<proteinExistence type="predicted"/>
<accession>A0A7M4DRI8</accession>
<dbReference type="InterPro" id="IPR009799">
    <property type="entry name" value="EthD_dom"/>
</dbReference>
<dbReference type="Gene3D" id="3.30.70.100">
    <property type="match status" value="1"/>
</dbReference>
<evidence type="ECO:0000313" key="2">
    <source>
        <dbReference type="Proteomes" id="UP000419743"/>
    </source>
</evidence>
<comment type="caution">
    <text evidence="1">The sequence shown here is derived from an EMBL/GenBank/DDBJ whole genome shotgun (WGS) entry which is preliminary data.</text>
</comment>
<name>A0A7M4DRI8_9MICO</name>
<keyword evidence="2" id="KW-1185">Reference proteome</keyword>
<dbReference type="Proteomes" id="UP000419743">
    <property type="component" value="Unassembled WGS sequence"/>
</dbReference>
<dbReference type="EMBL" id="CACRYJ010000067">
    <property type="protein sequence ID" value="VZO40082.1"/>
    <property type="molecule type" value="Genomic_DNA"/>
</dbReference>
<sequence>MTTKITVIYDNPTDPEAFERAFTDSNQVELARALPGLERLESSKVWPKEDGSPTPAHRLIDLYFPDYDTASAAVTTAAAAALFPAILGIASGGVRIVFADVEQT</sequence>
<dbReference type="InterPro" id="IPR011008">
    <property type="entry name" value="Dimeric_a/b-barrel"/>
</dbReference>
<dbReference type="SUPFAM" id="SSF54909">
    <property type="entry name" value="Dimeric alpha+beta barrel"/>
    <property type="match status" value="1"/>
</dbReference>
<dbReference type="NCBIfam" id="TIGR02118">
    <property type="entry name" value="EthD family reductase"/>
    <property type="match status" value="1"/>
</dbReference>
<protein>
    <submittedName>
        <fullName evidence="1">EthD protein</fullName>
    </submittedName>
</protein>
<dbReference type="AlphaFoldDB" id="A0A7M4DRI8"/>